<sequence length="51" mass="6187">MTGARFPSPRALHENWRSRVFQPDTELNTLRRSKNRLMRNNHPPKNYRILL</sequence>
<dbReference type="EMBL" id="AY061499">
    <property type="protein sequence ID" value="AAL29047.1"/>
    <property type="molecule type" value="mRNA"/>
</dbReference>
<organism evidence="2">
    <name type="scientific">Drosophila melanogaster</name>
    <name type="common">Fruit fly</name>
    <dbReference type="NCBI Taxonomy" id="7227"/>
    <lineage>
        <taxon>Eukaryota</taxon>
        <taxon>Metazoa</taxon>
        <taxon>Ecdysozoa</taxon>
        <taxon>Arthropoda</taxon>
        <taxon>Hexapoda</taxon>
        <taxon>Insecta</taxon>
        <taxon>Pterygota</taxon>
        <taxon>Neoptera</taxon>
        <taxon>Endopterygota</taxon>
        <taxon>Diptera</taxon>
        <taxon>Brachycera</taxon>
        <taxon>Muscomorpha</taxon>
        <taxon>Ephydroidea</taxon>
        <taxon>Drosophilidae</taxon>
        <taxon>Drosophila</taxon>
        <taxon>Sophophora</taxon>
    </lineage>
</organism>
<proteinExistence type="evidence at transcript level"/>
<evidence type="ECO:0000256" key="1">
    <source>
        <dbReference type="SAM" id="MobiDB-lite"/>
    </source>
</evidence>
<feature type="region of interest" description="Disordered" evidence="1">
    <location>
        <begin position="27"/>
        <end position="51"/>
    </location>
</feature>
<reference evidence="2" key="1">
    <citation type="submission" date="2001-10" db="EMBL/GenBank/DDBJ databases">
        <authorList>
            <person name="Stapleton M."/>
            <person name="Brokstein P."/>
            <person name="Hong L."/>
            <person name="Agbayani A."/>
            <person name="Carlson J."/>
            <person name="Champe M."/>
            <person name="Chavez C."/>
            <person name="Dorsett V."/>
            <person name="Farfan D."/>
            <person name="Frise E."/>
            <person name="George R."/>
            <person name="Gonzalez M."/>
            <person name="Guarin H."/>
            <person name="Li P."/>
            <person name="Liao G."/>
            <person name="Miranda A."/>
            <person name="Mungall C.J."/>
            <person name="Nunoo J."/>
            <person name="Pacleb J."/>
            <person name="Paragas V."/>
            <person name="Park S."/>
            <person name="Phouanenavong S."/>
            <person name="Wan K."/>
            <person name="Yu C."/>
            <person name="Lewis S.E."/>
            <person name="Rubin G.M."/>
            <person name="Celniker S."/>
        </authorList>
    </citation>
    <scope>NUCLEOTIDE SEQUENCE</scope>
    <source>
        <strain evidence="2">Berkeley</strain>
    </source>
</reference>
<evidence type="ECO:0000313" key="2">
    <source>
        <dbReference type="EMBL" id="AAL29047.1"/>
    </source>
</evidence>
<protein>
    <submittedName>
        <fullName evidence="2">LD45965p</fullName>
    </submittedName>
</protein>
<dbReference type="AlphaFoldDB" id="Q95RB7"/>
<name>Q95RB7_DROME</name>
<accession>Q95RB7</accession>